<feature type="transmembrane region" description="Helical" evidence="6">
    <location>
        <begin position="409"/>
        <end position="428"/>
    </location>
</feature>
<organism evidence="7 8">
    <name type="scientific">Nanchangia anserum</name>
    <dbReference type="NCBI Taxonomy" id="2692125"/>
    <lineage>
        <taxon>Bacteria</taxon>
        <taxon>Bacillati</taxon>
        <taxon>Actinomycetota</taxon>
        <taxon>Actinomycetes</taxon>
        <taxon>Actinomycetales</taxon>
        <taxon>Actinomycetaceae</taxon>
        <taxon>Nanchangia</taxon>
    </lineage>
</organism>
<keyword evidence="2" id="KW-0813">Transport</keyword>
<dbReference type="InterPro" id="IPR002293">
    <property type="entry name" value="AA/rel_permease1"/>
</dbReference>
<dbReference type="GO" id="GO:0016020">
    <property type="term" value="C:membrane"/>
    <property type="evidence" value="ECO:0007669"/>
    <property type="project" value="UniProtKB-SubCell"/>
</dbReference>
<feature type="transmembrane region" description="Helical" evidence="6">
    <location>
        <begin position="190"/>
        <end position="208"/>
    </location>
</feature>
<feature type="transmembrane region" description="Helical" evidence="6">
    <location>
        <begin position="159"/>
        <end position="178"/>
    </location>
</feature>
<feature type="transmembrane region" description="Helical" evidence="6">
    <location>
        <begin position="384"/>
        <end position="403"/>
    </location>
</feature>
<dbReference type="Pfam" id="PF13520">
    <property type="entry name" value="AA_permease_2"/>
    <property type="match status" value="1"/>
</dbReference>
<feature type="transmembrane region" description="Helical" evidence="6">
    <location>
        <begin position="332"/>
        <end position="355"/>
    </location>
</feature>
<feature type="transmembrane region" description="Helical" evidence="6">
    <location>
        <begin position="247"/>
        <end position="267"/>
    </location>
</feature>
<evidence type="ECO:0000256" key="5">
    <source>
        <dbReference type="ARBA" id="ARBA00023136"/>
    </source>
</evidence>
<reference evidence="7 8" key="1">
    <citation type="submission" date="2020-08" db="EMBL/GenBank/DDBJ databases">
        <title>Winkia gen. nov., sp. nov., isolated from faeces of the Anser albifrons in China.</title>
        <authorList>
            <person name="Liu Q."/>
        </authorList>
    </citation>
    <scope>NUCLEOTIDE SEQUENCE [LARGE SCALE GENOMIC DNA]</scope>
    <source>
        <strain evidence="7 8">C62</strain>
    </source>
</reference>
<evidence type="ECO:0000256" key="1">
    <source>
        <dbReference type="ARBA" id="ARBA00004141"/>
    </source>
</evidence>
<protein>
    <submittedName>
        <fullName evidence="7">Amino acid permease</fullName>
    </submittedName>
</protein>
<dbReference type="GO" id="GO:0015171">
    <property type="term" value="F:amino acid transmembrane transporter activity"/>
    <property type="evidence" value="ECO:0007669"/>
    <property type="project" value="TreeGrafter"/>
</dbReference>
<evidence type="ECO:0000256" key="3">
    <source>
        <dbReference type="ARBA" id="ARBA00022692"/>
    </source>
</evidence>
<keyword evidence="3 6" id="KW-0812">Transmembrane</keyword>
<feature type="transmembrane region" description="Helical" evidence="6">
    <location>
        <begin position="440"/>
        <end position="459"/>
    </location>
</feature>
<evidence type="ECO:0000313" key="8">
    <source>
        <dbReference type="Proteomes" id="UP000627538"/>
    </source>
</evidence>
<feature type="transmembrane region" description="Helical" evidence="6">
    <location>
        <begin position="115"/>
        <end position="139"/>
    </location>
</feature>
<evidence type="ECO:0000256" key="4">
    <source>
        <dbReference type="ARBA" id="ARBA00022989"/>
    </source>
</evidence>
<gene>
    <name evidence="7" type="ORF">H8R10_00905</name>
</gene>
<keyword evidence="5 6" id="KW-0472">Membrane</keyword>
<accession>A0A8I0KPE4</accession>
<evidence type="ECO:0000256" key="6">
    <source>
        <dbReference type="SAM" id="Phobius"/>
    </source>
</evidence>
<dbReference type="Proteomes" id="UP000627538">
    <property type="component" value="Unassembled WGS sequence"/>
</dbReference>
<dbReference type="AlphaFoldDB" id="A0A8I0KPE4"/>
<dbReference type="PANTHER" id="PTHR43243:SF4">
    <property type="entry name" value="CATIONIC AMINO ACID TRANSPORTER 4"/>
    <property type="match status" value="1"/>
</dbReference>
<dbReference type="EMBL" id="JACRUO010000001">
    <property type="protein sequence ID" value="MBD3688805.1"/>
    <property type="molecule type" value="Genomic_DNA"/>
</dbReference>
<feature type="transmembrane region" description="Helical" evidence="6">
    <location>
        <begin position="465"/>
        <end position="484"/>
    </location>
</feature>
<dbReference type="Gene3D" id="1.20.1740.10">
    <property type="entry name" value="Amino acid/polyamine transporter I"/>
    <property type="match status" value="1"/>
</dbReference>
<evidence type="ECO:0000256" key="2">
    <source>
        <dbReference type="ARBA" id="ARBA00022448"/>
    </source>
</evidence>
<sequence>MRSPAPSDKGIFTKKSVDTVIHQNDAPARTGEGQLKRKLGMWDLVGVGIGMVIGTGIFTLTGIEAKNHAGPAVVISFLIAGIVAMLAALCYAELASAVPTAGSAYTYAYVTAGEIFAWVIAWDLILEFALGASVVARGWSGYLGNLLDLWPQWFGESSTINVGAVIITVVLGTIAALGIRESKAVTNALVLIKVTICVFVIVLGVWFVRASNWFPFVPASQPAPESSTHHGLAQPLWQALSGIEPNVFGIGGILMATAIVFFSYSGFELMANMGEEARNPAHDMPRAIIIVLSLCTALYMGVSLVVTGMIHYRNLDEGAPIADAFRQMGVGWAAGLIAIAALCGLTSVILIDIMGMGRIFYAMSRDGLIPAAVGRVHPRTGTPLGITIVITAAVAVISGTVPLTELADMVSIGTLFAFLIVSVAVAVLRRTRPDLERPFRVPGAPWLPILAALLCLGLMCSLSVMTWIRFLVWLAIGLLIYVFYGRRHSRAHQAAQSHEA</sequence>
<dbReference type="PANTHER" id="PTHR43243">
    <property type="entry name" value="INNER MEMBRANE TRANSPORTER YGJI-RELATED"/>
    <property type="match status" value="1"/>
</dbReference>
<proteinExistence type="predicted"/>
<keyword evidence="8" id="KW-1185">Reference proteome</keyword>
<keyword evidence="4 6" id="KW-1133">Transmembrane helix</keyword>
<dbReference type="PIRSF" id="PIRSF006060">
    <property type="entry name" value="AA_transporter"/>
    <property type="match status" value="1"/>
</dbReference>
<comment type="subcellular location">
    <subcellularLocation>
        <location evidence="1">Membrane</location>
        <topology evidence="1">Multi-pass membrane protein</topology>
    </subcellularLocation>
</comment>
<comment type="caution">
    <text evidence="7">The sequence shown here is derived from an EMBL/GenBank/DDBJ whole genome shotgun (WGS) entry which is preliminary data.</text>
</comment>
<feature type="transmembrane region" description="Helical" evidence="6">
    <location>
        <begin position="44"/>
        <end position="63"/>
    </location>
</feature>
<evidence type="ECO:0000313" key="7">
    <source>
        <dbReference type="EMBL" id="MBD3688805.1"/>
    </source>
</evidence>
<feature type="transmembrane region" description="Helical" evidence="6">
    <location>
        <begin position="288"/>
        <end position="312"/>
    </location>
</feature>
<name>A0A8I0KPE4_9ACTO</name>
<feature type="transmembrane region" description="Helical" evidence="6">
    <location>
        <begin position="69"/>
        <end position="94"/>
    </location>
</feature>